<name>A0ABD1U0J1_9LAMI</name>
<accession>A0ABD1U0J1</accession>
<keyword evidence="4" id="KW-0805">Transcription regulation</keyword>
<keyword evidence="5" id="KW-0804">Transcription</keyword>
<comment type="caution">
    <text evidence="8">The sequence shown here is derived from an EMBL/GenBank/DDBJ whole genome shotgun (WGS) entry which is preliminary data.</text>
</comment>
<evidence type="ECO:0000256" key="1">
    <source>
        <dbReference type="ARBA" id="ARBA00022723"/>
    </source>
</evidence>
<proteinExistence type="predicted"/>
<dbReference type="InterPro" id="IPR056280">
    <property type="entry name" value="AIPP2-like_SPOC"/>
</dbReference>
<keyword evidence="1" id="KW-0479">Metal-binding</keyword>
<evidence type="ECO:0000256" key="6">
    <source>
        <dbReference type="SAM" id="MobiDB-lite"/>
    </source>
</evidence>
<evidence type="ECO:0000256" key="3">
    <source>
        <dbReference type="ARBA" id="ARBA00022833"/>
    </source>
</evidence>
<evidence type="ECO:0000313" key="9">
    <source>
        <dbReference type="Proteomes" id="UP001604336"/>
    </source>
</evidence>
<feature type="compositionally biased region" description="Polar residues" evidence="6">
    <location>
        <begin position="1"/>
        <end position="10"/>
    </location>
</feature>
<organism evidence="8 9">
    <name type="scientific">Abeliophyllum distichum</name>
    <dbReference type="NCBI Taxonomy" id="126358"/>
    <lineage>
        <taxon>Eukaryota</taxon>
        <taxon>Viridiplantae</taxon>
        <taxon>Streptophyta</taxon>
        <taxon>Embryophyta</taxon>
        <taxon>Tracheophyta</taxon>
        <taxon>Spermatophyta</taxon>
        <taxon>Magnoliopsida</taxon>
        <taxon>eudicotyledons</taxon>
        <taxon>Gunneridae</taxon>
        <taxon>Pentapetalae</taxon>
        <taxon>asterids</taxon>
        <taxon>lamiids</taxon>
        <taxon>Lamiales</taxon>
        <taxon>Oleaceae</taxon>
        <taxon>Forsythieae</taxon>
        <taxon>Abeliophyllum</taxon>
    </lineage>
</organism>
<dbReference type="PANTHER" id="PTHR33304">
    <property type="match status" value="1"/>
</dbReference>
<evidence type="ECO:0000259" key="7">
    <source>
        <dbReference type="Pfam" id="PF23121"/>
    </source>
</evidence>
<feature type="region of interest" description="Disordered" evidence="6">
    <location>
        <begin position="1"/>
        <end position="70"/>
    </location>
</feature>
<sequence>MAKPTISMSNNDKKLGSLGESSSLMNRRETKAAQPDGKSTGLLKSSSLVARRSSDLPYSSGEFKRPSSYAHNTTGVSSANLVGNFEQKLDQTVSKEDSSSCAAVAERPPCNNNEPLHDGLLQPREATNSGERMREHSGNRPWQGNNNGGRAIFCQKCKEFGHLAQSCTADDPLFPAVGPNVKFSRGENDNLKVAIEAAMLRKPGVHRKHRAGGQSDDSSVSSMNSDIACRDQLSSSGGKINVSSAAEIIERHAVPSGLTADSLKQETCDTSKQSTLLPVEALPSGGGESVPIVALDGKSSLGGTSTCVSAAVPICLKSLVIPEHECIWQGSFEVFRSGTILDLRDGIQAHLSTCASPKVIEAVNKFNHRIILKEVPRLSTWPVQFQEFGVREDNIALFFFASDRESYEKSYKILLESMMRNDLALKANLNGWNMLFFLWGVFRGKKENCSQHLPESPKQFCTPPDISPAIMSLPENRCSLGPIAKDLSACDDVSPALEVSASGKLWSSLSSEVVNGDCGTKVLSVDQLDDRLDSISLSTERSTSAKLCHKMSGTCLEGDIDSIFTPESESQASLRTTRSPNGSTTEQILMQLDAASDRRQPSHYFDKSPAGTNVMAGIILDKMNSTKDQVKFRMNSDKEASLGGDRDLHMKESNRWLLNHSEHLHDESNYLVPKTVYTGTSRAVPRNDSADVVLEKENGSGEGSNENVIPERYFFPVDPHRVNGIGFVNKSIPWKMHTEVEDELHDKVPDLELALGAERKPLPQSIPPFLVGKVEKKIPEEHHLNKAASRADDDASASLSLSLSFPS</sequence>
<evidence type="ECO:0000313" key="8">
    <source>
        <dbReference type="EMBL" id="KAL2518516.1"/>
    </source>
</evidence>
<feature type="region of interest" description="Disordered" evidence="6">
    <location>
        <begin position="204"/>
        <end position="225"/>
    </location>
</feature>
<protein>
    <submittedName>
        <fullName evidence="8">RING/FYVE/PHD zinc finger superfamily protein</fullName>
    </submittedName>
</protein>
<feature type="domain" description="AIPP2-like SPOC-like" evidence="7">
    <location>
        <begin position="328"/>
        <end position="439"/>
    </location>
</feature>
<reference evidence="9" key="1">
    <citation type="submission" date="2024-07" db="EMBL/GenBank/DDBJ databases">
        <title>Two chromosome-level genome assemblies of Korean endemic species Abeliophyllum distichum and Forsythia ovata (Oleaceae).</title>
        <authorList>
            <person name="Jang H."/>
        </authorList>
    </citation>
    <scope>NUCLEOTIDE SEQUENCE [LARGE SCALE GENOMIC DNA]</scope>
</reference>
<feature type="compositionally biased region" description="Low complexity" evidence="6">
    <location>
        <begin position="37"/>
        <end position="48"/>
    </location>
</feature>
<evidence type="ECO:0000256" key="5">
    <source>
        <dbReference type="ARBA" id="ARBA00023163"/>
    </source>
</evidence>
<dbReference type="EMBL" id="JBFOLK010000004">
    <property type="protein sequence ID" value="KAL2518516.1"/>
    <property type="molecule type" value="Genomic_DNA"/>
</dbReference>
<evidence type="ECO:0000256" key="4">
    <source>
        <dbReference type="ARBA" id="ARBA00023015"/>
    </source>
</evidence>
<dbReference type="PANTHER" id="PTHR33304:SF9">
    <property type="entry name" value="RING_FYVE_PHD ZINC FINGER SUPERFAMILY PROTEIN"/>
    <property type="match status" value="1"/>
</dbReference>
<dbReference type="GO" id="GO:0008270">
    <property type="term" value="F:zinc ion binding"/>
    <property type="evidence" value="ECO:0007669"/>
    <property type="project" value="UniProtKB-KW"/>
</dbReference>
<feature type="compositionally biased region" description="Low complexity" evidence="6">
    <location>
        <begin position="796"/>
        <end position="807"/>
    </location>
</feature>
<dbReference type="InterPro" id="IPR049914">
    <property type="entry name" value="PHD1-3/5-6"/>
</dbReference>
<dbReference type="Proteomes" id="UP001604336">
    <property type="component" value="Unassembled WGS sequence"/>
</dbReference>
<dbReference type="Pfam" id="PF23121">
    <property type="entry name" value="SPOC_AIPP2"/>
    <property type="match status" value="1"/>
</dbReference>
<dbReference type="AlphaFoldDB" id="A0ABD1U0J1"/>
<keyword evidence="9" id="KW-1185">Reference proteome</keyword>
<feature type="compositionally biased region" description="Low complexity" evidence="6">
    <location>
        <begin position="215"/>
        <end position="225"/>
    </location>
</feature>
<evidence type="ECO:0000256" key="2">
    <source>
        <dbReference type="ARBA" id="ARBA00022771"/>
    </source>
</evidence>
<keyword evidence="2" id="KW-0863">Zinc-finger</keyword>
<feature type="region of interest" description="Disordered" evidence="6">
    <location>
        <begin position="785"/>
        <end position="807"/>
    </location>
</feature>
<keyword evidence="3" id="KW-0862">Zinc</keyword>
<gene>
    <name evidence="8" type="ORF">Adt_14763</name>
</gene>